<reference evidence="1" key="1">
    <citation type="journal article" date="2025" name="Int. J. Syst. Evol. Microbiol.">
        <title>Inconstantimicrobium mannanitabidum sp. nov., a novel member of the family Clostridiaceae isolated from anoxic soil under the treatment of reductive soil disinfestation.</title>
        <authorList>
            <person name="Ueki A."/>
            <person name="Tonouchi A."/>
            <person name="Honma S."/>
            <person name="Kaku N."/>
            <person name="Ueki K."/>
        </authorList>
    </citation>
    <scope>NUCLEOTIDE SEQUENCE</scope>
    <source>
        <strain evidence="1">TW13</strain>
    </source>
</reference>
<accession>A0ACB5R8V4</accession>
<sequence length="336" mass="38497">MIIVSLFDGISCGRVALERVGIKVDKYYSSEIDKNAISVTKNNYPDNIQLGDVVKLKRFLKAKMSVLKKLILKNNKYAKLILELKNNKIDLIIGGSPCQGFSKAGLQLNFNDPRSKLFFEYVEVLEILNPKHFLLENVCMKQEYRDIISSYLGVQPIRINSSLVSAQKRDRLYWTNIPDVEVPEDKGILLESILENGDVDQDKAYCLDANYFKGTNVKTYLTKSKRQIVWMIPEATKKGYVEVSEGQCIDLTFIKSKTRRGRLMIEKSNCLTATNFNYCKVTSDWFRKLTPVECERLQTLPDNYTEGISNTQRYKCLGNGWTVDVITHILKGIKEN</sequence>
<keyword evidence="2" id="KW-1185">Reference proteome</keyword>
<evidence type="ECO:0000313" key="2">
    <source>
        <dbReference type="Proteomes" id="UP001058074"/>
    </source>
</evidence>
<gene>
    <name evidence="1" type="ORF">rsdtw13_08860</name>
</gene>
<dbReference type="Proteomes" id="UP001058074">
    <property type="component" value="Unassembled WGS sequence"/>
</dbReference>
<proteinExistence type="predicted"/>
<protein>
    <submittedName>
        <fullName evidence="1">Cytosine-specific methyltransferase</fullName>
    </submittedName>
</protein>
<keyword evidence="1" id="KW-0489">Methyltransferase</keyword>
<dbReference type="EMBL" id="BROD01000001">
    <property type="protein sequence ID" value="GKX65628.1"/>
    <property type="molecule type" value="Genomic_DNA"/>
</dbReference>
<evidence type="ECO:0000313" key="1">
    <source>
        <dbReference type="EMBL" id="GKX65628.1"/>
    </source>
</evidence>
<organism evidence="1 2">
    <name type="scientific">Inconstantimicrobium mannanitabidum</name>
    <dbReference type="NCBI Taxonomy" id="1604901"/>
    <lineage>
        <taxon>Bacteria</taxon>
        <taxon>Bacillati</taxon>
        <taxon>Bacillota</taxon>
        <taxon>Clostridia</taxon>
        <taxon>Eubacteriales</taxon>
        <taxon>Clostridiaceae</taxon>
        <taxon>Inconstantimicrobium</taxon>
    </lineage>
</organism>
<name>A0ACB5R8V4_9CLOT</name>
<comment type="caution">
    <text evidence="1">The sequence shown here is derived from an EMBL/GenBank/DDBJ whole genome shotgun (WGS) entry which is preliminary data.</text>
</comment>
<keyword evidence="1" id="KW-0808">Transferase</keyword>